<name>A0A8J4XL87_CHIOP</name>
<comment type="caution">
    <text evidence="2">The sequence shown here is derived from an EMBL/GenBank/DDBJ whole genome shotgun (WGS) entry which is preliminary data.</text>
</comment>
<evidence type="ECO:0000313" key="3">
    <source>
        <dbReference type="Proteomes" id="UP000770661"/>
    </source>
</evidence>
<dbReference type="EMBL" id="JACEEZ010025357">
    <property type="protein sequence ID" value="KAG0701669.1"/>
    <property type="molecule type" value="Genomic_DNA"/>
</dbReference>
<dbReference type="GO" id="GO:0003676">
    <property type="term" value="F:nucleic acid binding"/>
    <property type="evidence" value="ECO:0007669"/>
    <property type="project" value="InterPro"/>
</dbReference>
<sequence length="292" mass="32883">MQECLQQEGNEIEEPEPFRKRKVLARMDAGASMRAICAEFDIKSSKFYPSLFPKSYAWMYIVSNSDTADGDSTVKPRYNGLKGGGECPLKPMSVYEDEDPIFCDARIFSQLMKSLEFLRRTRNRGTGTDNANTPAERVHNTVGYANPPGLGKLVVVPKNLKVNQAVYLELLCEHLSDSFELRRASVFQQDGAPAHTAKSVTQWLDDCMVPFLKDWPGNSLDLNPIENLWHMVKKDLQGKDVSSIPKLEKAIHLKQGMVSRLWAPSLDEAVSGLLPHQCCRSLCHLLHALWVF</sequence>
<gene>
    <name evidence="2" type="primary">TCB2_3</name>
    <name evidence="2" type="ORF">GWK47_025271</name>
</gene>
<dbReference type="Gene3D" id="3.30.420.10">
    <property type="entry name" value="Ribonuclease H-like superfamily/Ribonuclease H"/>
    <property type="match status" value="1"/>
</dbReference>
<dbReference type="Pfam" id="PF13358">
    <property type="entry name" value="DDE_3"/>
    <property type="match status" value="1"/>
</dbReference>
<dbReference type="AlphaFoldDB" id="A0A8J4XL87"/>
<accession>A0A8J4XL87</accession>
<evidence type="ECO:0000259" key="1">
    <source>
        <dbReference type="Pfam" id="PF13358"/>
    </source>
</evidence>
<keyword evidence="3" id="KW-1185">Reference proteome</keyword>
<evidence type="ECO:0000313" key="2">
    <source>
        <dbReference type="EMBL" id="KAG0701669.1"/>
    </source>
</evidence>
<organism evidence="2 3">
    <name type="scientific">Chionoecetes opilio</name>
    <name type="common">Atlantic snow crab</name>
    <name type="synonym">Cancer opilio</name>
    <dbReference type="NCBI Taxonomy" id="41210"/>
    <lineage>
        <taxon>Eukaryota</taxon>
        <taxon>Metazoa</taxon>
        <taxon>Ecdysozoa</taxon>
        <taxon>Arthropoda</taxon>
        <taxon>Crustacea</taxon>
        <taxon>Multicrustacea</taxon>
        <taxon>Malacostraca</taxon>
        <taxon>Eumalacostraca</taxon>
        <taxon>Eucarida</taxon>
        <taxon>Decapoda</taxon>
        <taxon>Pleocyemata</taxon>
        <taxon>Brachyura</taxon>
        <taxon>Eubrachyura</taxon>
        <taxon>Majoidea</taxon>
        <taxon>Majidae</taxon>
        <taxon>Chionoecetes</taxon>
    </lineage>
</organism>
<protein>
    <submittedName>
        <fullName evidence="2">Transposable element Tcb2 transposase</fullName>
    </submittedName>
</protein>
<dbReference type="Proteomes" id="UP000770661">
    <property type="component" value="Unassembled WGS sequence"/>
</dbReference>
<reference evidence="2" key="1">
    <citation type="submission" date="2020-07" db="EMBL/GenBank/DDBJ databases">
        <title>The High-quality genome of the commercially important snow crab, Chionoecetes opilio.</title>
        <authorList>
            <person name="Jeong J.-H."/>
            <person name="Ryu S."/>
        </authorList>
    </citation>
    <scope>NUCLEOTIDE SEQUENCE</scope>
    <source>
        <strain evidence="2">MADBK_172401_WGS</strain>
        <tissue evidence="2">Digestive gland</tissue>
    </source>
</reference>
<dbReference type="InterPro" id="IPR036397">
    <property type="entry name" value="RNaseH_sf"/>
</dbReference>
<dbReference type="InterPro" id="IPR038717">
    <property type="entry name" value="Tc1-like_DDE_dom"/>
</dbReference>
<feature type="domain" description="Tc1-like transposase DDE" evidence="1">
    <location>
        <begin position="175"/>
        <end position="243"/>
    </location>
</feature>
<dbReference type="OrthoDB" id="10006939at2759"/>
<proteinExistence type="predicted"/>